<reference evidence="1 2" key="1">
    <citation type="submission" date="2019-03" db="EMBL/GenBank/DDBJ databases">
        <title>Genome Sequencing and Assembly of Various Microbes Isolated from Partially Reclaimed Soil and Acid Mine Drainage (AMD) Site.</title>
        <authorList>
            <person name="Steinbock B."/>
            <person name="Bechtold R."/>
            <person name="Sevigny J.L."/>
            <person name="Thomas D."/>
            <person name="Cuthill L.R."/>
            <person name="Aveiro Johannsen E.J."/>
            <person name="Thomas K."/>
            <person name="Ghosh A."/>
        </authorList>
    </citation>
    <scope>NUCLEOTIDE SEQUENCE [LARGE SCALE GENOMIC DNA]</scope>
    <source>
        <strain evidence="1 2">F-B2</strain>
    </source>
</reference>
<dbReference type="Pfam" id="PF11209">
    <property type="entry name" value="LmeA"/>
    <property type="match status" value="1"/>
</dbReference>
<dbReference type="EMBL" id="SMZX01000002">
    <property type="protein sequence ID" value="TDL44162.1"/>
    <property type="molecule type" value="Genomic_DNA"/>
</dbReference>
<dbReference type="RefSeq" id="WP_133400100.1">
    <property type="nucleotide sequence ID" value="NZ_SMZX01000002.1"/>
</dbReference>
<gene>
    <name evidence="1" type="ORF">E2R54_13455</name>
</gene>
<dbReference type="Proteomes" id="UP000295633">
    <property type="component" value="Unassembled WGS sequence"/>
</dbReference>
<organism evidence="1 2">
    <name type="scientific">Microbacterium oleivorans</name>
    <dbReference type="NCBI Taxonomy" id="273677"/>
    <lineage>
        <taxon>Bacteria</taxon>
        <taxon>Bacillati</taxon>
        <taxon>Actinomycetota</taxon>
        <taxon>Actinomycetes</taxon>
        <taxon>Micrococcales</taxon>
        <taxon>Microbacteriaceae</taxon>
        <taxon>Microbacterium</taxon>
    </lineage>
</organism>
<proteinExistence type="predicted"/>
<accession>A0A4R5YG48</accession>
<name>A0A4R5YG48_9MICO</name>
<dbReference type="InterPro" id="IPR021373">
    <property type="entry name" value="DUF2993"/>
</dbReference>
<comment type="caution">
    <text evidence="1">The sequence shown here is derived from an EMBL/GenBank/DDBJ whole genome shotgun (WGS) entry which is preliminary data.</text>
</comment>
<evidence type="ECO:0000313" key="2">
    <source>
        <dbReference type="Proteomes" id="UP000295633"/>
    </source>
</evidence>
<sequence>MATVTGARRRPRRWIAVVVVLAVVAVLLVAAEIAARAIVPQVVRSQIVTNLGLAQDQEIDVRIPGLVLPQLIVGSIPQMDLTADDVEVQGVSGDVRVDIQDAPVWGGGDWSSAKAVVDLDENQLRAVLGRVDGFPVDAVTLRPPEVALDTEFSVFGVSVPLGVQLSASAEDGDLVLSPTQLRLGGVDVSADALRQQVGPLAGSFAENWRVCLAQYLPRALTLTGVTIEGRHVSASFDIDSAILRDEAAQEPGSCADGR</sequence>
<evidence type="ECO:0000313" key="1">
    <source>
        <dbReference type="EMBL" id="TDL44162.1"/>
    </source>
</evidence>
<dbReference type="AlphaFoldDB" id="A0A4R5YG48"/>
<protein>
    <submittedName>
        <fullName evidence="1">DUF2993 domain-containing protein</fullName>
    </submittedName>
</protein>